<evidence type="ECO:0000313" key="2">
    <source>
        <dbReference type="EMBL" id="CBH75715.1"/>
    </source>
</evidence>
<dbReference type="InterPro" id="IPR002716">
    <property type="entry name" value="PIN_dom"/>
</dbReference>
<feature type="domain" description="PIN" evidence="1">
    <location>
        <begin position="5"/>
        <end position="124"/>
    </location>
</feature>
<dbReference type="PANTHER" id="PTHR36173">
    <property type="entry name" value="RIBONUCLEASE VAPC16-RELATED"/>
    <property type="match status" value="1"/>
</dbReference>
<sequence length="136" mass="15108">MSGRVLLDTHVFLSLLAEPKRIPASMRRSIEGADERLLSVASLWEMAIKNSIGKLRLPMPVGEFVRSRMKALDGRIIAISARHAAAVEALPLHHSDPFDRLIVVQAMLEDARLMTLDTALEAYRRAAPSGQGKKRR</sequence>
<comment type="caution">
    <text evidence="2">The sequence shown here is derived from an EMBL/GenBank/DDBJ whole genome shotgun (WGS) entry which is preliminary data.</text>
</comment>
<dbReference type="InterPro" id="IPR029060">
    <property type="entry name" value="PIN-like_dom_sf"/>
</dbReference>
<organism evidence="2">
    <name type="scientific">mine drainage metagenome</name>
    <dbReference type="NCBI Taxonomy" id="410659"/>
    <lineage>
        <taxon>unclassified sequences</taxon>
        <taxon>metagenomes</taxon>
        <taxon>ecological metagenomes</taxon>
    </lineage>
</organism>
<dbReference type="EMBL" id="CABL01000015">
    <property type="protein sequence ID" value="CBH75715.1"/>
    <property type="molecule type" value="Genomic_DNA"/>
</dbReference>
<name>E6PGX7_9ZZZZ</name>
<dbReference type="PANTHER" id="PTHR36173:SF2">
    <property type="entry name" value="RIBONUCLEASE VAPC16"/>
    <property type="match status" value="1"/>
</dbReference>
<gene>
    <name evidence="2" type="ORF">CARN1_2469</name>
</gene>
<evidence type="ECO:0000259" key="1">
    <source>
        <dbReference type="Pfam" id="PF01850"/>
    </source>
</evidence>
<dbReference type="InterPro" id="IPR052919">
    <property type="entry name" value="TA_system_RNase"/>
</dbReference>
<dbReference type="SUPFAM" id="SSF88723">
    <property type="entry name" value="PIN domain-like"/>
    <property type="match status" value="1"/>
</dbReference>
<reference evidence="2" key="1">
    <citation type="submission" date="2009-10" db="EMBL/GenBank/DDBJ databases">
        <title>Diversity of trophic interactions inside an arsenic-rich microbial ecosystem.</title>
        <authorList>
            <person name="Bertin P.N."/>
            <person name="Heinrich-Salmeron A."/>
            <person name="Pelletier E."/>
            <person name="Goulhen-Chollet F."/>
            <person name="Arsene-Ploetze F."/>
            <person name="Gallien S."/>
            <person name="Calteau A."/>
            <person name="Vallenet D."/>
            <person name="Casiot C."/>
            <person name="Chane-Woon-Ming B."/>
            <person name="Giloteaux L."/>
            <person name="Barakat M."/>
            <person name="Bonnefoy V."/>
            <person name="Bruneel O."/>
            <person name="Chandler M."/>
            <person name="Cleiss J."/>
            <person name="Duran R."/>
            <person name="Elbaz-Poulichet F."/>
            <person name="Fonknechten N."/>
            <person name="Lauga B."/>
            <person name="Mornico D."/>
            <person name="Ortet P."/>
            <person name="Schaeffer C."/>
            <person name="Siguier P."/>
            <person name="Alexander Thil Smith A."/>
            <person name="Van Dorsselaer A."/>
            <person name="Weissenbach J."/>
            <person name="Medigue C."/>
            <person name="Le Paslier D."/>
        </authorList>
    </citation>
    <scope>NUCLEOTIDE SEQUENCE</scope>
</reference>
<dbReference type="CDD" id="cd09872">
    <property type="entry name" value="PIN_Sll0205-like"/>
    <property type="match status" value="1"/>
</dbReference>
<dbReference type="Pfam" id="PF01850">
    <property type="entry name" value="PIN"/>
    <property type="match status" value="1"/>
</dbReference>
<dbReference type="InterPro" id="IPR041705">
    <property type="entry name" value="PIN_Sll0205"/>
</dbReference>
<proteinExistence type="predicted"/>
<dbReference type="Gene3D" id="3.40.50.1010">
    <property type="entry name" value="5'-nuclease"/>
    <property type="match status" value="1"/>
</dbReference>
<dbReference type="AlphaFoldDB" id="E6PGX7"/>
<accession>E6PGX7</accession>
<protein>
    <recommendedName>
        <fullName evidence="1">PIN domain-containing protein</fullName>
    </recommendedName>
</protein>